<dbReference type="Gene3D" id="1.10.260.40">
    <property type="entry name" value="lambda repressor-like DNA-binding domains"/>
    <property type="match status" value="1"/>
</dbReference>
<dbReference type="AlphaFoldDB" id="A0A162PGB9"/>
<dbReference type="InterPro" id="IPR010982">
    <property type="entry name" value="Lambda_DNA-bd_dom_sf"/>
</dbReference>
<dbReference type="EMBL" id="LJKE01000015">
    <property type="protein sequence ID" value="KZD71899.1"/>
    <property type="molecule type" value="Genomic_DNA"/>
</dbReference>
<reference evidence="3 4" key="1">
    <citation type="submission" date="2015-09" db="EMBL/GenBank/DDBJ databases">
        <title>Bacillus cereus food isolates.</title>
        <authorList>
            <person name="Boekhorst J."/>
        </authorList>
    </citation>
    <scope>NUCLEOTIDE SEQUENCE [LARGE SCALE GENOMIC DNA]</scope>
    <source>
        <strain evidence="3 4">B4088</strain>
    </source>
</reference>
<dbReference type="Pfam" id="PF01381">
    <property type="entry name" value="HTH_3"/>
    <property type="match status" value="1"/>
</dbReference>
<dbReference type="PANTHER" id="PTHR46558:SF11">
    <property type="entry name" value="HTH-TYPE TRANSCRIPTIONAL REGULATOR XRE"/>
    <property type="match status" value="1"/>
</dbReference>
<dbReference type="PROSITE" id="PS50943">
    <property type="entry name" value="HTH_CROC1"/>
    <property type="match status" value="1"/>
</dbReference>
<dbReference type="PANTHER" id="PTHR46558">
    <property type="entry name" value="TRACRIPTIONAL REGULATORY PROTEIN-RELATED-RELATED"/>
    <property type="match status" value="1"/>
</dbReference>
<dbReference type="SUPFAM" id="SSF47413">
    <property type="entry name" value="lambda repressor-like DNA-binding domains"/>
    <property type="match status" value="1"/>
</dbReference>
<dbReference type="Proteomes" id="UP000076482">
    <property type="component" value="Unassembled WGS sequence"/>
</dbReference>
<organism evidence="3 4">
    <name type="scientific">Bacillus cereus</name>
    <dbReference type="NCBI Taxonomy" id="1396"/>
    <lineage>
        <taxon>Bacteria</taxon>
        <taxon>Bacillati</taxon>
        <taxon>Bacillota</taxon>
        <taxon>Bacilli</taxon>
        <taxon>Bacillales</taxon>
        <taxon>Bacillaceae</taxon>
        <taxon>Bacillus</taxon>
        <taxon>Bacillus cereus group</taxon>
    </lineage>
</organism>
<dbReference type="InterPro" id="IPR001387">
    <property type="entry name" value="Cro/C1-type_HTH"/>
</dbReference>
<gene>
    <name evidence="3" type="ORF">B4088_0360</name>
</gene>
<evidence type="ECO:0000256" key="1">
    <source>
        <dbReference type="ARBA" id="ARBA00023125"/>
    </source>
</evidence>
<accession>A0A162PGB9</accession>
<evidence type="ECO:0000259" key="2">
    <source>
        <dbReference type="PROSITE" id="PS50943"/>
    </source>
</evidence>
<dbReference type="GO" id="GO:0003677">
    <property type="term" value="F:DNA binding"/>
    <property type="evidence" value="ECO:0007669"/>
    <property type="project" value="UniProtKB-KW"/>
</dbReference>
<keyword evidence="1" id="KW-0238">DNA-binding</keyword>
<dbReference type="CDD" id="cd00093">
    <property type="entry name" value="HTH_XRE"/>
    <property type="match status" value="1"/>
</dbReference>
<evidence type="ECO:0000313" key="3">
    <source>
        <dbReference type="EMBL" id="KZD71899.1"/>
    </source>
</evidence>
<feature type="domain" description="HTH cro/C1-type" evidence="2">
    <location>
        <begin position="4"/>
        <end position="45"/>
    </location>
</feature>
<name>A0A162PGB9_BACCE</name>
<comment type="caution">
    <text evidence="3">The sequence shown here is derived from an EMBL/GenBank/DDBJ whole genome shotgun (WGS) entry which is preliminary data.</text>
</comment>
<sequence length="120" mass="13777">MTHADVAKYLGITRQAYANYEKDREVKTDVLIKLAKYFNTSADYLLGLTDDPRPSGMNSGIEMSCMSVKVKMHMKDIGAADKDIFEDEAWLDLSYEEVEMINLHFKLIADLSKKRQQYNS</sequence>
<protein>
    <recommendedName>
        <fullName evidence="2">HTH cro/C1-type domain-containing protein</fullName>
    </recommendedName>
</protein>
<dbReference type="PATRIC" id="fig|1396.535.peg.4105"/>
<proteinExistence type="predicted"/>
<evidence type="ECO:0000313" key="4">
    <source>
        <dbReference type="Proteomes" id="UP000076482"/>
    </source>
</evidence>